<protein>
    <submittedName>
        <fullName evidence="5">Phospholipid/glycerol acyltransferase</fullName>
    </submittedName>
</protein>
<dbReference type="EMBL" id="JH594606">
    <property type="protein sequence ID" value="EHQ01118.1"/>
    <property type="molecule type" value="Genomic_DNA"/>
</dbReference>
<dbReference type="Pfam" id="PF01553">
    <property type="entry name" value="Acyltransferase"/>
    <property type="match status" value="1"/>
</dbReference>
<dbReference type="GO" id="GO:0006654">
    <property type="term" value="P:phosphatidic acid biosynthetic process"/>
    <property type="evidence" value="ECO:0007669"/>
    <property type="project" value="TreeGrafter"/>
</dbReference>
<dbReference type="OrthoDB" id="9796839at2"/>
<proteinExistence type="predicted"/>
<evidence type="ECO:0000256" key="2">
    <source>
        <dbReference type="ARBA" id="ARBA00022679"/>
    </source>
</evidence>
<evidence type="ECO:0000313" key="6">
    <source>
        <dbReference type="Proteomes" id="UP000003844"/>
    </source>
</evidence>
<dbReference type="PANTHER" id="PTHR10434:SF9">
    <property type="entry name" value="PHOSPHOLIPID_GLYCEROL ACYLTRANSFERASE DOMAIN-CONTAINING PROTEIN"/>
    <property type="match status" value="1"/>
</dbReference>
<keyword evidence="3 5" id="KW-0012">Acyltransferase</keyword>
<dbReference type="GO" id="GO:0003841">
    <property type="term" value="F:1-acylglycerol-3-phosphate O-acyltransferase activity"/>
    <property type="evidence" value="ECO:0007669"/>
    <property type="project" value="TreeGrafter"/>
</dbReference>
<evidence type="ECO:0000256" key="1">
    <source>
        <dbReference type="ARBA" id="ARBA00005189"/>
    </source>
</evidence>
<dbReference type="SMART" id="SM00563">
    <property type="entry name" value="PlsC"/>
    <property type="match status" value="1"/>
</dbReference>
<dbReference type="eggNOG" id="COG0204">
    <property type="taxonomic scope" value="Bacteria"/>
</dbReference>
<name>H2BYJ7_GILLR</name>
<dbReference type="Proteomes" id="UP000003844">
    <property type="component" value="Unassembled WGS sequence"/>
</dbReference>
<feature type="domain" description="Phospholipid/glycerol acyltransferase" evidence="4">
    <location>
        <begin position="29"/>
        <end position="141"/>
    </location>
</feature>
<gene>
    <name evidence="5" type="ORF">Gilli_0404</name>
</gene>
<dbReference type="SUPFAM" id="SSF69593">
    <property type="entry name" value="Glycerol-3-phosphate (1)-acyltransferase"/>
    <property type="match status" value="1"/>
</dbReference>
<dbReference type="InterPro" id="IPR002123">
    <property type="entry name" value="Plipid/glycerol_acylTrfase"/>
</dbReference>
<dbReference type="HOGENOM" id="CLU_099447_0_0_10"/>
<dbReference type="RefSeq" id="WP_006987444.1">
    <property type="nucleotide sequence ID" value="NZ_JH594606.1"/>
</dbReference>
<dbReference type="STRING" id="865937.Gilli_0404"/>
<accession>H2BYJ7</accession>
<dbReference type="PANTHER" id="PTHR10434">
    <property type="entry name" value="1-ACYL-SN-GLYCEROL-3-PHOSPHATE ACYLTRANSFERASE"/>
    <property type="match status" value="1"/>
</dbReference>
<organism evidence="5 6">
    <name type="scientific">Gillisia limnaea (strain DSM 15749 / LMG 21470 / R-8282)</name>
    <dbReference type="NCBI Taxonomy" id="865937"/>
    <lineage>
        <taxon>Bacteria</taxon>
        <taxon>Pseudomonadati</taxon>
        <taxon>Bacteroidota</taxon>
        <taxon>Flavobacteriia</taxon>
        <taxon>Flavobacteriales</taxon>
        <taxon>Flavobacteriaceae</taxon>
        <taxon>Gillisia</taxon>
    </lineage>
</organism>
<reference evidence="6" key="1">
    <citation type="journal article" date="2012" name="Stand. Genomic Sci.">
        <title>Genome sequence of the Antarctic rhodopsins-containing flavobacterium Gillisia limnaea type strain (R-8282(T)).</title>
        <authorList>
            <person name="Riedel T."/>
            <person name="Held B."/>
            <person name="Nolan M."/>
            <person name="Lucas S."/>
            <person name="Lapidus A."/>
            <person name="Tice H."/>
            <person name="Del Rio T.G."/>
            <person name="Cheng J.F."/>
            <person name="Han C."/>
            <person name="Tapia R."/>
            <person name="Goodwin L.A."/>
            <person name="Pitluck S."/>
            <person name="Liolios K."/>
            <person name="Mavromatis K."/>
            <person name="Pagani I."/>
            <person name="Ivanova N."/>
            <person name="Mikhailova N."/>
            <person name="Pati A."/>
            <person name="Chen A."/>
            <person name="Palaniappan K."/>
            <person name="Land M."/>
            <person name="Rohde M."/>
            <person name="Tindall B.J."/>
            <person name="Detter J.C."/>
            <person name="Goker M."/>
            <person name="Bristow J."/>
            <person name="Eisen J.A."/>
            <person name="Markowitz V."/>
            <person name="Hugenholtz P."/>
            <person name="Kyrpides N.C."/>
            <person name="Klenk H.P."/>
            <person name="Woyke T."/>
        </authorList>
    </citation>
    <scope>NUCLEOTIDE SEQUENCE [LARGE SCALE GENOMIC DNA]</scope>
    <source>
        <strain evidence="6">DSM 15749 / LMG 21470 / R-8282</strain>
    </source>
</reference>
<dbReference type="AlphaFoldDB" id="H2BYJ7"/>
<keyword evidence="6" id="KW-1185">Reference proteome</keyword>
<comment type="pathway">
    <text evidence="1">Lipid metabolism.</text>
</comment>
<evidence type="ECO:0000256" key="3">
    <source>
        <dbReference type="ARBA" id="ARBA00023315"/>
    </source>
</evidence>
<evidence type="ECO:0000259" key="4">
    <source>
        <dbReference type="SMART" id="SM00563"/>
    </source>
</evidence>
<evidence type="ECO:0000313" key="5">
    <source>
        <dbReference type="EMBL" id="EHQ01118.1"/>
    </source>
</evidence>
<sequence>MRAFSHFLFSTISGWKLEGKIDSSIKKCIIIVAPHTSWYDFYIAILVRKIIGLQIDFVAKKELFQPPFGWYFKWVGGTSLDRTPNQNKVEAIAGIFKSKDVFRLALSPEGTRKKVKTWKTGFYYIAKEAEVPIIMVSFDYGKKIVRFSDPFYTSSDKEKDFSKIYKFYQGVQGKNPAKFELPLV</sequence>
<keyword evidence="2 5" id="KW-0808">Transferase</keyword>